<gene>
    <name evidence="1" type="ORF">DDB_G0285791</name>
</gene>
<dbReference type="HOGENOM" id="CLU_091528_0_0_1"/>
<protein>
    <submittedName>
        <fullName evidence="1">Uncharacterized protein</fullName>
    </submittedName>
</protein>
<evidence type="ECO:0000313" key="1">
    <source>
        <dbReference type="EMBL" id="EAL64733.1"/>
    </source>
</evidence>
<dbReference type="RefSeq" id="XP_638181.1">
    <property type="nucleotide sequence ID" value="XM_633089.1"/>
</dbReference>
<dbReference type="InParanoid" id="Q54MW2"/>
<dbReference type="FunCoup" id="Q54MW2">
    <property type="interactions" value="1"/>
</dbReference>
<proteinExistence type="predicted"/>
<dbReference type="KEGG" id="ddi:DDB_G0285791"/>
<organism evidence="1 2">
    <name type="scientific">Dictyostelium discoideum</name>
    <name type="common">Social amoeba</name>
    <dbReference type="NCBI Taxonomy" id="44689"/>
    <lineage>
        <taxon>Eukaryota</taxon>
        <taxon>Amoebozoa</taxon>
        <taxon>Evosea</taxon>
        <taxon>Eumycetozoa</taxon>
        <taxon>Dictyostelia</taxon>
        <taxon>Dictyosteliales</taxon>
        <taxon>Dictyosteliaceae</taxon>
        <taxon>Dictyostelium</taxon>
    </lineage>
</organism>
<dbReference type="PaxDb" id="44689-DDB0186625"/>
<accession>Q54MW2</accession>
<dbReference type="GeneID" id="8625228"/>
<dbReference type="EMBL" id="AAFI02000079">
    <property type="protein sequence ID" value="EAL64733.1"/>
    <property type="molecule type" value="Genomic_DNA"/>
</dbReference>
<dbReference type="Proteomes" id="UP000002195">
    <property type="component" value="Unassembled WGS sequence"/>
</dbReference>
<dbReference type="PhylomeDB" id="Q54MW2"/>
<dbReference type="dictyBase" id="DDB_G0285791"/>
<dbReference type="VEuPathDB" id="AmoebaDB:DDB_G0285791"/>
<comment type="caution">
    <text evidence="1">The sequence shown here is derived from an EMBL/GenBank/DDBJ whole genome shotgun (WGS) entry which is preliminary data.</text>
</comment>
<evidence type="ECO:0000313" key="2">
    <source>
        <dbReference type="Proteomes" id="UP000002195"/>
    </source>
</evidence>
<sequence length="256" mass="29493">MKFKSLQILNLIIISFYFNLSNSTITNYVLLIGRDLNCTEDIPRASLLTITNQAYAMNIKFETNDEVFNFTFSKYYLNNLVSLGINESPIALFNYNNFTNLINNLTNESQFGLNNTFNYINTVSKFSNLDNLKLTTISNSVSQMLTKIKSIKNVTVALDNNIKSINSPTKVVMDSYQLVSSSLNFVNNRISNIITTLNSMKQNVNDFQNELDYYSIIGDDDDHMTTMNDIMKSFLNNCFMYYNYSVFFSRFMIDLN</sequence>
<keyword evidence="2" id="KW-1185">Reference proteome</keyword>
<dbReference type="eggNOG" id="ENOG502RIIW">
    <property type="taxonomic scope" value="Eukaryota"/>
</dbReference>
<reference evidence="1 2" key="1">
    <citation type="journal article" date="2005" name="Nature">
        <title>The genome of the social amoeba Dictyostelium discoideum.</title>
        <authorList>
            <consortium name="The Dictyostelium discoideum Sequencing Consortium"/>
            <person name="Eichinger L."/>
            <person name="Pachebat J.A."/>
            <person name="Glockner G."/>
            <person name="Rajandream M.A."/>
            <person name="Sucgang R."/>
            <person name="Berriman M."/>
            <person name="Song J."/>
            <person name="Olsen R."/>
            <person name="Szafranski K."/>
            <person name="Xu Q."/>
            <person name="Tunggal B."/>
            <person name="Kummerfeld S."/>
            <person name="Madera M."/>
            <person name="Konfortov B.A."/>
            <person name="Rivero F."/>
            <person name="Bankier A.T."/>
            <person name="Lehmann R."/>
            <person name="Hamlin N."/>
            <person name="Davies R."/>
            <person name="Gaudet P."/>
            <person name="Fey P."/>
            <person name="Pilcher K."/>
            <person name="Chen G."/>
            <person name="Saunders D."/>
            <person name="Sodergren E."/>
            <person name="Davis P."/>
            <person name="Kerhornou A."/>
            <person name="Nie X."/>
            <person name="Hall N."/>
            <person name="Anjard C."/>
            <person name="Hemphill L."/>
            <person name="Bason N."/>
            <person name="Farbrother P."/>
            <person name="Desany B."/>
            <person name="Just E."/>
            <person name="Morio T."/>
            <person name="Rost R."/>
            <person name="Churcher C."/>
            <person name="Cooper J."/>
            <person name="Haydock S."/>
            <person name="van Driessche N."/>
            <person name="Cronin A."/>
            <person name="Goodhead I."/>
            <person name="Muzny D."/>
            <person name="Mourier T."/>
            <person name="Pain A."/>
            <person name="Lu M."/>
            <person name="Harper D."/>
            <person name="Lindsay R."/>
            <person name="Hauser H."/>
            <person name="James K."/>
            <person name="Quiles M."/>
            <person name="Madan Babu M."/>
            <person name="Saito T."/>
            <person name="Buchrieser C."/>
            <person name="Wardroper A."/>
            <person name="Felder M."/>
            <person name="Thangavelu M."/>
            <person name="Johnson D."/>
            <person name="Knights A."/>
            <person name="Loulseged H."/>
            <person name="Mungall K."/>
            <person name="Oliver K."/>
            <person name="Price C."/>
            <person name="Quail M.A."/>
            <person name="Urushihara H."/>
            <person name="Hernandez J."/>
            <person name="Rabbinowitsch E."/>
            <person name="Steffen D."/>
            <person name="Sanders M."/>
            <person name="Ma J."/>
            <person name="Kohara Y."/>
            <person name="Sharp S."/>
            <person name="Simmonds M."/>
            <person name="Spiegler S."/>
            <person name="Tivey A."/>
            <person name="Sugano S."/>
            <person name="White B."/>
            <person name="Walker D."/>
            <person name="Woodward J."/>
            <person name="Winckler T."/>
            <person name="Tanaka Y."/>
            <person name="Shaulsky G."/>
            <person name="Schleicher M."/>
            <person name="Weinstock G."/>
            <person name="Rosenthal A."/>
            <person name="Cox E.C."/>
            <person name="Chisholm R.L."/>
            <person name="Gibbs R."/>
            <person name="Loomis W.F."/>
            <person name="Platzer M."/>
            <person name="Kay R.R."/>
            <person name="Williams J."/>
            <person name="Dear P.H."/>
            <person name="Noegel A.A."/>
            <person name="Barrell B."/>
            <person name="Kuspa A."/>
        </authorList>
    </citation>
    <scope>NUCLEOTIDE SEQUENCE [LARGE SCALE GENOMIC DNA]</scope>
    <source>
        <strain evidence="1 2">AX4</strain>
    </source>
</reference>
<dbReference type="AlphaFoldDB" id="Q54MW2"/>
<name>Q54MW2_DICDI</name>